<dbReference type="InterPro" id="IPR036397">
    <property type="entry name" value="RNaseH_sf"/>
</dbReference>
<evidence type="ECO:0000313" key="3">
    <source>
        <dbReference type="Proteomes" id="UP000499080"/>
    </source>
</evidence>
<dbReference type="GO" id="GO:0003676">
    <property type="term" value="F:nucleic acid binding"/>
    <property type="evidence" value="ECO:0007669"/>
    <property type="project" value="InterPro"/>
</dbReference>
<dbReference type="EMBL" id="BGPR01039402">
    <property type="protein sequence ID" value="GBO15353.1"/>
    <property type="molecule type" value="Genomic_DNA"/>
</dbReference>
<dbReference type="InterPro" id="IPR012337">
    <property type="entry name" value="RNaseH-like_sf"/>
</dbReference>
<evidence type="ECO:0000259" key="1">
    <source>
        <dbReference type="PROSITE" id="PS50879"/>
    </source>
</evidence>
<proteinExistence type="predicted"/>
<dbReference type="PROSITE" id="PS50879">
    <property type="entry name" value="RNASE_H_1"/>
    <property type="match status" value="1"/>
</dbReference>
<dbReference type="Gene3D" id="3.30.420.10">
    <property type="entry name" value="Ribonuclease H-like superfamily/Ribonuclease H"/>
    <property type="match status" value="1"/>
</dbReference>
<evidence type="ECO:0000313" key="2">
    <source>
        <dbReference type="EMBL" id="GBO15353.1"/>
    </source>
</evidence>
<dbReference type="OrthoDB" id="6437659at2759"/>
<protein>
    <recommendedName>
        <fullName evidence="1">RNase H type-1 domain-containing protein</fullName>
    </recommendedName>
</protein>
<name>A0A4Y2URK0_ARAVE</name>
<reference evidence="2 3" key="1">
    <citation type="journal article" date="2019" name="Sci. Rep.">
        <title>Orb-weaving spider Araneus ventricosus genome elucidates the spidroin gene catalogue.</title>
        <authorList>
            <person name="Kono N."/>
            <person name="Nakamura H."/>
            <person name="Ohtoshi R."/>
            <person name="Moran D.A.P."/>
            <person name="Shinohara A."/>
            <person name="Yoshida Y."/>
            <person name="Fujiwara M."/>
            <person name="Mori M."/>
            <person name="Tomita M."/>
            <person name="Arakawa K."/>
        </authorList>
    </citation>
    <scope>NUCLEOTIDE SEQUENCE [LARGE SCALE GENOMIC DNA]</scope>
</reference>
<dbReference type="GO" id="GO:0004523">
    <property type="term" value="F:RNA-DNA hybrid ribonuclease activity"/>
    <property type="evidence" value="ECO:0007669"/>
    <property type="project" value="InterPro"/>
</dbReference>
<dbReference type="AlphaFoldDB" id="A0A4Y2URK0"/>
<organism evidence="2 3">
    <name type="scientific">Araneus ventricosus</name>
    <name type="common">Orbweaver spider</name>
    <name type="synonym">Epeira ventricosa</name>
    <dbReference type="NCBI Taxonomy" id="182803"/>
    <lineage>
        <taxon>Eukaryota</taxon>
        <taxon>Metazoa</taxon>
        <taxon>Ecdysozoa</taxon>
        <taxon>Arthropoda</taxon>
        <taxon>Chelicerata</taxon>
        <taxon>Arachnida</taxon>
        <taxon>Araneae</taxon>
        <taxon>Araneomorphae</taxon>
        <taxon>Entelegynae</taxon>
        <taxon>Araneoidea</taxon>
        <taxon>Araneidae</taxon>
        <taxon>Araneus</taxon>
    </lineage>
</organism>
<dbReference type="Proteomes" id="UP000499080">
    <property type="component" value="Unassembled WGS sequence"/>
</dbReference>
<dbReference type="SUPFAM" id="SSF53098">
    <property type="entry name" value="Ribonuclease H-like"/>
    <property type="match status" value="1"/>
</dbReference>
<gene>
    <name evidence="2" type="ORF">AVEN_226331_1</name>
</gene>
<feature type="domain" description="RNase H type-1" evidence="1">
    <location>
        <begin position="1"/>
        <end position="52"/>
    </location>
</feature>
<keyword evidence="3" id="KW-1185">Reference proteome</keyword>
<sequence>MTVLDYHTPHQLLRDIQSLLTQNRNILVRWIKTHAGYRGNEEDDTLSKKAITEDVDSDSSACGEVGDPINYATYFPLTISWHIRIPSTSQWKVCGTKESRRIRI</sequence>
<dbReference type="InterPro" id="IPR002156">
    <property type="entry name" value="RNaseH_domain"/>
</dbReference>
<accession>A0A4Y2URK0</accession>
<comment type="caution">
    <text evidence="2">The sequence shown here is derived from an EMBL/GenBank/DDBJ whole genome shotgun (WGS) entry which is preliminary data.</text>
</comment>